<protein>
    <recommendedName>
        <fullName evidence="2">DUF4262 domain-containing protein</fullName>
    </recommendedName>
</protein>
<name>Q11AF9_CHESB</name>
<dbReference type="Pfam" id="PF14081">
    <property type="entry name" value="DUF4262"/>
    <property type="match status" value="1"/>
</dbReference>
<keyword evidence="1" id="KW-0614">Plasmid</keyword>
<organism evidence="1">
    <name type="scientific">Chelativorans sp. (strain BNC1)</name>
    <dbReference type="NCBI Taxonomy" id="266779"/>
    <lineage>
        <taxon>Bacteria</taxon>
        <taxon>Pseudomonadati</taxon>
        <taxon>Pseudomonadota</taxon>
        <taxon>Alphaproteobacteria</taxon>
        <taxon>Hyphomicrobiales</taxon>
        <taxon>Phyllobacteriaceae</taxon>
        <taxon>Chelativorans</taxon>
    </lineage>
</organism>
<dbReference type="InterPro" id="IPR025358">
    <property type="entry name" value="DUF4262"/>
</dbReference>
<dbReference type="HOGENOM" id="CLU_1795256_0_0_5"/>
<dbReference type="KEGG" id="mes:Meso_4597"/>
<gene>
    <name evidence="1" type="ordered locus">Meso_4597</name>
</gene>
<evidence type="ECO:0008006" key="2">
    <source>
        <dbReference type="Google" id="ProtNLM"/>
    </source>
</evidence>
<proteinExistence type="predicted"/>
<dbReference type="AlphaFoldDB" id="Q11AF9"/>
<accession>Q11AF9</accession>
<sequence length="144" mass="15919">MTPPGKMREVKQNIDAFGQHLFQVFGDAESDAFAYTVGNAEQGLPELLVIGNFPAHIIGLLLNDLGAKMREDGRPLPLGLVDIGWSVPVKIRMSGPAARDRFTIQASQYFGHDTYGVLQVMLCDPKNRYPGEDGCDPRYDVERP</sequence>
<evidence type="ECO:0000313" key="1">
    <source>
        <dbReference type="EMBL" id="ABG65616.1"/>
    </source>
</evidence>
<geneLocation type="plasmid" evidence="1">
    <name>3</name>
</geneLocation>
<dbReference type="EMBL" id="CP000392">
    <property type="protein sequence ID" value="ABG65616.1"/>
    <property type="molecule type" value="Genomic_DNA"/>
</dbReference>
<dbReference type="OrthoDB" id="7471531at2"/>
<reference evidence="1" key="1">
    <citation type="submission" date="2006-06" db="EMBL/GenBank/DDBJ databases">
        <title>Complete sequence of 3 of Chelativorans sp. BNC1.</title>
        <authorList>
            <consortium name="US DOE Joint Genome Institute"/>
            <person name="Copeland A."/>
            <person name="Lucas S."/>
            <person name="Lapidus A."/>
            <person name="Barry K."/>
            <person name="Detter J.C."/>
            <person name="Glavina del Rio T."/>
            <person name="Hammon N."/>
            <person name="Israni S."/>
            <person name="Dalin E."/>
            <person name="Tice H."/>
            <person name="Pitluck S."/>
            <person name="Chertkov O."/>
            <person name="Brettin T."/>
            <person name="Bruce D."/>
            <person name="Han C."/>
            <person name="Tapia R."/>
            <person name="Gilna P."/>
            <person name="Schmutz J."/>
            <person name="Larimer F."/>
            <person name="Land M."/>
            <person name="Hauser L."/>
            <person name="Kyrpides N."/>
            <person name="Mikhailova N."/>
            <person name="Richardson P."/>
        </authorList>
    </citation>
    <scope>NUCLEOTIDE SEQUENCE</scope>
    <source>
        <strain evidence="1">BNC1</strain>
        <plasmid evidence="1">3</plasmid>
    </source>
</reference>